<accession>A0AA39Z6T9</accession>
<gene>
    <name evidence="1" type="ORF">QBC41DRAFT_283450</name>
</gene>
<keyword evidence="2" id="KW-1185">Reference proteome</keyword>
<reference evidence="1" key="1">
    <citation type="submission" date="2023-06" db="EMBL/GenBank/DDBJ databases">
        <title>Genome-scale phylogeny and comparative genomics of the fungal order Sordariales.</title>
        <authorList>
            <consortium name="Lawrence Berkeley National Laboratory"/>
            <person name="Hensen N."/>
            <person name="Bonometti L."/>
            <person name="Westerberg I."/>
            <person name="Brannstrom I.O."/>
            <person name="Guillou S."/>
            <person name="Cros-Aarteil S."/>
            <person name="Calhoun S."/>
            <person name="Haridas S."/>
            <person name="Kuo A."/>
            <person name="Mondo S."/>
            <person name="Pangilinan J."/>
            <person name="Riley R."/>
            <person name="Labutti K."/>
            <person name="Andreopoulos B."/>
            <person name="Lipzen A."/>
            <person name="Chen C."/>
            <person name="Yanf M."/>
            <person name="Daum C."/>
            <person name="Ng V."/>
            <person name="Clum A."/>
            <person name="Steindorff A."/>
            <person name="Ohm R."/>
            <person name="Martin F."/>
            <person name="Silar P."/>
            <person name="Natvig D."/>
            <person name="Lalanne C."/>
            <person name="Gautier V."/>
            <person name="Ament-Velasquez S.L."/>
            <person name="Kruys A."/>
            <person name="Hutchinson M.I."/>
            <person name="Powell A.J."/>
            <person name="Barry K."/>
            <person name="Miller A.N."/>
            <person name="Grigoriev I.V."/>
            <person name="Debuchy R."/>
            <person name="Gladieux P."/>
            <person name="Thoren M.H."/>
            <person name="Johannesson H."/>
        </authorList>
    </citation>
    <scope>NUCLEOTIDE SEQUENCE</scope>
    <source>
        <strain evidence="1">CBS 307.81</strain>
    </source>
</reference>
<evidence type="ECO:0000313" key="1">
    <source>
        <dbReference type="EMBL" id="KAK0665212.1"/>
    </source>
</evidence>
<name>A0AA39Z6T9_9PEZI</name>
<dbReference type="Proteomes" id="UP001174997">
    <property type="component" value="Unassembled WGS sequence"/>
</dbReference>
<sequence>MAKAHANFTMDSWGLDTTLHLPNSFCPSNSPGVQKTEVTAAIDTFCSTRFQKDIMTDGRQSQLLLLPSPQDDYPERRIPTWLSVSTWASPPASHNCTSTSLFSNYTLSVAECKEAFSYANLNCTAFSEKFTQGGSMPGYCLAYEIFTNNTYDPASPPWLNPVPEQNRPDCGDGQIAGNKEVKASNIETSFWAGMYTKFCNTINAHSDGGAINGAWSMEHEDPRGCVVYTITAFYRTRRLLEEEEREGTGRSGNLGT</sequence>
<dbReference type="AlphaFoldDB" id="A0AA39Z6T9"/>
<dbReference type="EMBL" id="JAULSY010000115">
    <property type="protein sequence ID" value="KAK0665212.1"/>
    <property type="molecule type" value="Genomic_DNA"/>
</dbReference>
<protein>
    <submittedName>
        <fullName evidence="1">Uncharacterized protein</fullName>
    </submittedName>
</protein>
<evidence type="ECO:0000313" key="2">
    <source>
        <dbReference type="Proteomes" id="UP001174997"/>
    </source>
</evidence>
<proteinExistence type="predicted"/>
<organism evidence="1 2">
    <name type="scientific">Cercophora samala</name>
    <dbReference type="NCBI Taxonomy" id="330535"/>
    <lineage>
        <taxon>Eukaryota</taxon>
        <taxon>Fungi</taxon>
        <taxon>Dikarya</taxon>
        <taxon>Ascomycota</taxon>
        <taxon>Pezizomycotina</taxon>
        <taxon>Sordariomycetes</taxon>
        <taxon>Sordariomycetidae</taxon>
        <taxon>Sordariales</taxon>
        <taxon>Lasiosphaeriaceae</taxon>
        <taxon>Cercophora</taxon>
    </lineage>
</organism>
<comment type="caution">
    <text evidence="1">The sequence shown here is derived from an EMBL/GenBank/DDBJ whole genome shotgun (WGS) entry which is preliminary data.</text>
</comment>